<evidence type="ECO:0000313" key="2">
    <source>
        <dbReference type="Proteomes" id="UP001458880"/>
    </source>
</evidence>
<organism evidence="1 2">
    <name type="scientific">Popillia japonica</name>
    <name type="common">Japanese beetle</name>
    <dbReference type="NCBI Taxonomy" id="7064"/>
    <lineage>
        <taxon>Eukaryota</taxon>
        <taxon>Metazoa</taxon>
        <taxon>Ecdysozoa</taxon>
        <taxon>Arthropoda</taxon>
        <taxon>Hexapoda</taxon>
        <taxon>Insecta</taxon>
        <taxon>Pterygota</taxon>
        <taxon>Neoptera</taxon>
        <taxon>Endopterygota</taxon>
        <taxon>Coleoptera</taxon>
        <taxon>Polyphaga</taxon>
        <taxon>Scarabaeiformia</taxon>
        <taxon>Scarabaeidae</taxon>
        <taxon>Rutelinae</taxon>
        <taxon>Popillia</taxon>
    </lineage>
</organism>
<protein>
    <submittedName>
        <fullName evidence="1">Uncharacterized protein</fullName>
    </submittedName>
</protein>
<dbReference type="Proteomes" id="UP001458880">
    <property type="component" value="Unassembled WGS sequence"/>
</dbReference>
<dbReference type="EMBL" id="JASPKY010000069">
    <property type="protein sequence ID" value="KAK9739911.1"/>
    <property type="molecule type" value="Genomic_DNA"/>
</dbReference>
<dbReference type="AlphaFoldDB" id="A0AAW1M1D8"/>
<sequence length="156" mass="17743">MELPLDWIDVLQSDRTRPSPSDVISVTQNIVKQWDVLLAGKYVKKCPFPTRQIKEIECSREHSKRMKHRSAFHATWSISPIVPSGKKTTSTIVLEEGEFELPLQASNSNLIVCVLLQLATLLGLIPIKTDKYKHLMLLKRFCGPAAPLYYTELPQQ</sequence>
<proteinExistence type="predicted"/>
<name>A0AAW1M1D8_POPJA</name>
<gene>
    <name evidence="1" type="ORF">QE152_g8602</name>
</gene>
<keyword evidence="2" id="KW-1185">Reference proteome</keyword>
<reference evidence="1 2" key="1">
    <citation type="journal article" date="2024" name="BMC Genomics">
        <title>De novo assembly and annotation of Popillia japonica's genome with initial clues to its potential as an invasive pest.</title>
        <authorList>
            <person name="Cucini C."/>
            <person name="Boschi S."/>
            <person name="Funari R."/>
            <person name="Cardaioli E."/>
            <person name="Iannotti N."/>
            <person name="Marturano G."/>
            <person name="Paoli F."/>
            <person name="Bruttini M."/>
            <person name="Carapelli A."/>
            <person name="Frati F."/>
            <person name="Nardi F."/>
        </authorList>
    </citation>
    <scope>NUCLEOTIDE SEQUENCE [LARGE SCALE GENOMIC DNA]</scope>
    <source>
        <strain evidence="1">DMR45628</strain>
    </source>
</reference>
<accession>A0AAW1M1D8</accession>
<evidence type="ECO:0000313" key="1">
    <source>
        <dbReference type="EMBL" id="KAK9739911.1"/>
    </source>
</evidence>
<comment type="caution">
    <text evidence="1">The sequence shown here is derived from an EMBL/GenBank/DDBJ whole genome shotgun (WGS) entry which is preliminary data.</text>
</comment>